<sequence>MERDSRSLFHLRHANFLSSDNLNSSGFPYDIGCLKMKPVLKNPHSIGDLYQTLDPVLNTASKEALLAASVDFKQKESPVLEAAATEKRFLVFDQSGGKTTLIYSSGFRSPVQCGTCPMLKHHITYNHSNISKGDPRISLHPLRPITNQEQGENNSRDATVDKSEMREDSEELDALLYSDSEGDITEEDEETSTGHSPSTMTDNGTQFVEETGEEVNFSGSYKRQKLWDGFYGATLHKETRNSVRTDEFSGETESTCRQSNWLSTEAIASLSGMKRKERIQETLTIMQSIFSSLNGKGSIDAIDEAIHCLRSLKMKAKALGLDTI</sequence>
<proteinExistence type="predicted"/>
<name>A0A2Z7AE28_9LAMI</name>
<feature type="compositionally biased region" description="Acidic residues" evidence="1">
    <location>
        <begin position="180"/>
        <end position="191"/>
    </location>
</feature>
<dbReference type="InterPro" id="IPR037546">
    <property type="entry name" value="SAC51-like"/>
</dbReference>
<accession>A0A2Z7AE28</accession>
<dbReference type="PANTHER" id="PTHR36066:SF2">
    <property type="entry name" value="TRANSCRIPTION FACTOR BHLH145"/>
    <property type="match status" value="1"/>
</dbReference>
<dbReference type="OrthoDB" id="777433at2759"/>
<feature type="compositionally biased region" description="Polar residues" evidence="1">
    <location>
        <begin position="193"/>
        <end position="204"/>
    </location>
</feature>
<feature type="region of interest" description="Disordered" evidence="1">
    <location>
        <begin position="130"/>
        <end position="204"/>
    </location>
</feature>
<keyword evidence="3" id="KW-1185">Reference proteome</keyword>
<dbReference type="AlphaFoldDB" id="A0A2Z7AE28"/>
<gene>
    <name evidence="2" type="ORF">F511_36949</name>
</gene>
<feature type="compositionally biased region" description="Basic and acidic residues" evidence="1">
    <location>
        <begin position="154"/>
        <end position="166"/>
    </location>
</feature>
<evidence type="ECO:0000313" key="2">
    <source>
        <dbReference type="EMBL" id="KZV19297.1"/>
    </source>
</evidence>
<dbReference type="Proteomes" id="UP000250235">
    <property type="component" value="Unassembled WGS sequence"/>
</dbReference>
<protein>
    <submittedName>
        <fullName evidence="2">Uncharacterized protein</fullName>
    </submittedName>
</protein>
<dbReference type="PANTHER" id="PTHR36066">
    <property type="entry name" value="TRANSCRIPTION FACTOR BHLH145"/>
    <property type="match status" value="1"/>
</dbReference>
<organism evidence="2 3">
    <name type="scientific">Dorcoceras hygrometricum</name>
    <dbReference type="NCBI Taxonomy" id="472368"/>
    <lineage>
        <taxon>Eukaryota</taxon>
        <taxon>Viridiplantae</taxon>
        <taxon>Streptophyta</taxon>
        <taxon>Embryophyta</taxon>
        <taxon>Tracheophyta</taxon>
        <taxon>Spermatophyta</taxon>
        <taxon>Magnoliopsida</taxon>
        <taxon>eudicotyledons</taxon>
        <taxon>Gunneridae</taxon>
        <taxon>Pentapetalae</taxon>
        <taxon>asterids</taxon>
        <taxon>lamiids</taxon>
        <taxon>Lamiales</taxon>
        <taxon>Gesneriaceae</taxon>
        <taxon>Didymocarpoideae</taxon>
        <taxon>Trichosporeae</taxon>
        <taxon>Loxocarpinae</taxon>
        <taxon>Dorcoceras</taxon>
    </lineage>
</organism>
<dbReference type="EMBL" id="KV016721">
    <property type="protein sequence ID" value="KZV19297.1"/>
    <property type="molecule type" value="Genomic_DNA"/>
</dbReference>
<reference evidence="2 3" key="1">
    <citation type="journal article" date="2015" name="Proc. Natl. Acad. Sci. U.S.A.">
        <title>The resurrection genome of Boea hygrometrica: A blueprint for survival of dehydration.</title>
        <authorList>
            <person name="Xiao L."/>
            <person name="Yang G."/>
            <person name="Zhang L."/>
            <person name="Yang X."/>
            <person name="Zhao S."/>
            <person name="Ji Z."/>
            <person name="Zhou Q."/>
            <person name="Hu M."/>
            <person name="Wang Y."/>
            <person name="Chen M."/>
            <person name="Xu Y."/>
            <person name="Jin H."/>
            <person name="Xiao X."/>
            <person name="Hu G."/>
            <person name="Bao F."/>
            <person name="Hu Y."/>
            <person name="Wan P."/>
            <person name="Li L."/>
            <person name="Deng X."/>
            <person name="Kuang T."/>
            <person name="Xiang C."/>
            <person name="Zhu J.K."/>
            <person name="Oliver M.J."/>
            <person name="He Y."/>
        </authorList>
    </citation>
    <scope>NUCLEOTIDE SEQUENCE [LARGE SCALE GENOMIC DNA]</scope>
    <source>
        <strain evidence="3">cv. XS01</strain>
    </source>
</reference>
<evidence type="ECO:0000313" key="3">
    <source>
        <dbReference type="Proteomes" id="UP000250235"/>
    </source>
</evidence>
<evidence type="ECO:0000256" key="1">
    <source>
        <dbReference type="SAM" id="MobiDB-lite"/>
    </source>
</evidence>